<protein>
    <submittedName>
        <fullName evidence="2">Uncharacterized protein</fullName>
    </submittedName>
</protein>
<keyword evidence="3" id="KW-1185">Reference proteome</keyword>
<feature type="region of interest" description="Disordered" evidence="1">
    <location>
        <begin position="73"/>
        <end position="109"/>
    </location>
</feature>
<dbReference type="AlphaFoldDB" id="A0A4Y2N0D8"/>
<gene>
    <name evidence="2" type="ORF">AVEN_89555_1</name>
</gene>
<reference evidence="2 3" key="1">
    <citation type="journal article" date="2019" name="Sci. Rep.">
        <title>Orb-weaving spider Araneus ventricosus genome elucidates the spidroin gene catalogue.</title>
        <authorList>
            <person name="Kono N."/>
            <person name="Nakamura H."/>
            <person name="Ohtoshi R."/>
            <person name="Moran D.A.P."/>
            <person name="Shinohara A."/>
            <person name="Yoshida Y."/>
            <person name="Fujiwara M."/>
            <person name="Mori M."/>
            <person name="Tomita M."/>
            <person name="Arakawa K."/>
        </authorList>
    </citation>
    <scope>NUCLEOTIDE SEQUENCE [LARGE SCALE GENOMIC DNA]</scope>
</reference>
<evidence type="ECO:0000313" key="2">
    <source>
        <dbReference type="EMBL" id="GBN32861.1"/>
    </source>
</evidence>
<organism evidence="2 3">
    <name type="scientific">Araneus ventricosus</name>
    <name type="common">Orbweaver spider</name>
    <name type="synonym">Epeira ventricosa</name>
    <dbReference type="NCBI Taxonomy" id="182803"/>
    <lineage>
        <taxon>Eukaryota</taxon>
        <taxon>Metazoa</taxon>
        <taxon>Ecdysozoa</taxon>
        <taxon>Arthropoda</taxon>
        <taxon>Chelicerata</taxon>
        <taxon>Arachnida</taxon>
        <taxon>Araneae</taxon>
        <taxon>Araneomorphae</taxon>
        <taxon>Entelegynae</taxon>
        <taxon>Araneoidea</taxon>
        <taxon>Araneidae</taxon>
        <taxon>Araneus</taxon>
    </lineage>
</organism>
<evidence type="ECO:0000256" key="1">
    <source>
        <dbReference type="SAM" id="MobiDB-lite"/>
    </source>
</evidence>
<dbReference type="Proteomes" id="UP000499080">
    <property type="component" value="Unassembled WGS sequence"/>
</dbReference>
<dbReference type="EMBL" id="BGPR01008302">
    <property type="protein sequence ID" value="GBN32861.1"/>
    <property type="molecule type" value="Genomic_DNA"/>
</dbReference>
<comment type="caution">
    <text evidence="2">The sequence shown here is derived from an EMBL/GenBank/DDBJ whole genome shotgun (WGS) entry which is preliminary data.</text>
</comment>
<evidence type="ECO:0000313" key="3">
    <source>
        <dbReference type="Proteomes" id="UP000499080"/>
    </source>
</evidence>
<name>A0A4Y2N0D8_ARAVE</name>
<proteinExistence type="predicted"/>
<sequence>MIRFLTSEVGRGALIVRSRLWDQRVLSSKPDSTDDPSCIGPVDVKSYVEGQTFSRWCGAEACRGSSNSCVVVSSDRGSKLRKPSQNSPRVSSKRDVNITKTTTKKKTKT</sequence>
<accession>A0A4Y2N0D8</accession>